<accession>A0A109D4E2</accession>
<proteinExistence type="predicted"/>
<dbReference type="Proteomes" id="UP000057389">
    <property type="component" value="Unassembled WGS sequence"/>
</dbReference>
<protein>
    <submittedName>
        <fullName evidence="1">Uncharacterized protein</fullName>
    </submittedName>
</protein>
<gene>
    <name evidence="1" type="ORF">APQ14_19690</name>
</gene>
<dbReference type="RefSeq" id="WP_060469819.1">
    <property type="nucleotide sequence ID" value="NZ_AP025514.1"/>
</dbReference>
<evidence type="ECO:0000313" key="2">
    <source>
        <dbReference type="Proteomes" id="UP000057389"/>
    </source>
</evidence>
<comment type="caution">
    <text evidence="1">The sequence shown here is derived from an EMBL/GenBank/DDBJ whole genome shotgun (WGS) entry which is preliminary data.</text>
</comment>
<name>A0A109D4E2_9VIBR</name>
<sequence>METNQYVLNGKFEVLTIAKEMKMSHWVYSPIIREVCSGKVIMSLESTGWDLRKAAESKGRIVLHLAQYPDGRTEYYVEVDPINSRAIILGKKYPLSSLESTLESIV</sequence>
<dbReference type="GeneID" id="300178748"/>
<evidence type="ECO:0000313" key="1">
    <source>
        <dbReference type="EMBL" id="KWT98702.1"/>
    </source>
</evidence>
<dbReference type="OrthoDB" id="957799at2"/>
<organism evidence="1 2">
    <name type="scientific">Vibrio toranzoniae</name>
    <dbReference type="NCBI Taxonomy" id="1194427"/>
    <lineage>
        <taxon>Bacteria</taxon>
        <taxon>Pseudomonadati</taxon>
        <taxon>Pseudomonadota</taxon>
        <taxon>Gammaproteobacteria</taxon>
        <taxon>Vibrionales</taxon>
        <taxon>Vibrionaceae</taxon>
        <taxon>Vibrio</taxon>
    </lineage>
</organism>
<keyword evidence="2" id="KW-1185">Reference proteome</keyword>
<dbReference type="EMBL" id="LMXU01000052">
    <property type="protein sequence ID" value="KWT98702.1"/>
    <property type="molecule type" value="Genomic_DNA"/>
</dbReference>
<dbReference type="AlphaFoldDB" id="A0A109D4E2"/>
<reference evidence="1 2" key="1">
    <citation type="submission" date="2015-11" db="EMBL/GenBank/DDBJ databases">
        <title>Draft WGS of Vibrio toranzoniae.</title>
        <authorList>
            <person name="Lasa A."/>
            <person name="Romalde J.L."/>
        </authorList>
    </citation>
    <scope>NUCLEOTIDE SEQUENCE [LARGE SCALE GENOMIC DNA]</scope>
    <source>
        <strain evidence="1 2">Vb 10.8</strain>
    </source>
</reference>